<evidence type="ECO:0000256" key="2">
    <source>
        <dbReference type="SAM" id="MobiDB-lite"/>
    </source>
</evidence>
<feature type="compositionally biased region" description="Basic and acidic residues" evidence="2">
    <location>
        <begin position="741"/>
        <end position="751"/>
    </location>
</feature>
<name>A0A812LDM2_9DINO</name>
<gene>
    <name evidence="3" type="ORF">SNAT2548_LOCUS11227</name>
</gene>
<accession>A0A812LDM2</accession>
<protein>
    <submittedName>
        <fullName evidence="3">Uncharacterized protein</fullName>
    </submittedName>
</protein>
<feature type="compositionally biased region" description="Low complexity" evidence="2">
    <location>
        <begin position="499"/>
        <end position="510"/>
    </location>
</feature>
<comment type="caution">
    <text evidence="3">The sequence shown here is derived from an EMBL/GenBank/DDBJ whole genome shotgun (WGS) entry which is preliminary data.</text>
</comment>
<keyword evidence="1" id="KW-0175">Coiled coil</keyword>
<sequence length="751" mass="82700">GASVLQNCLPFAPAAIDHNYLHAALRLRPNEVLEGDIVEFGARGEPLLAELPDYQRRAGDTVHCYLSDIGDPTRGLPGGKGGLREMENKMNTHGGSSGDAPNSPSGGGKRKMDTQEALTIDTIRAAIQEELRLERRELKRELLAEVREVREEVRGHLRDTNRILKDLQALQTMQGDDLRKLDHVQQHQAGALETLTADQKTLHDRLALLEGKFGTWQGSSHGGSSASTTDDEKRQPALIMGGWPEDSLASDTLQQAHQTAAQLHLEVDLGEAFVPGIRRGYTIIPIKAKEGEDDAERRRRIQQAIQKVRNANVVLGTKPDGTPQKLWMALSQSPQRRAKAKLAGKTKRLALEQGGDPRRVEAEFATGTVWYRGTKISSGTATAPANATTAGAGWIDLEALARLLNCAPGNLQSAWERIKQGTLTFYLFKKSFVNQEYNMRALYHEWVANKYTPNHANGIRGQMQRANAHQMTQWFQASVNVLHPQMGVLYMPPTIEGGTDTTTPSAPPTSRGQRRDQDPNSPKEEDDKYNKVKKEKDDEDDAEKADWGDTEEEEEEEATTRPCETPSALKQRLPPSHTAKASERGTSDDDKEGDTSMPCETSSAAGEGQSLDDNQGLPPLQAHQPDQQETREGGKQGELWTREEEAEEEYEEVMLDPEEPSTRNDTNANENTGRPPHQQPRPAAPQDSPALGGAAATNHCFDDNVGDHTPRCPTPGTDLPDRTPQKGHASLSSGGPTYNHDLQETRNERTI</sequence>
<dbReference type="EMBL" id="CAJNDS010000997">
    <property type="protein sequence ID" value="CAE7243101.1"/>
    <property type="molecule type" value="Genomic_DNA"/>
</dbReference>
<dbReference type="Proteomes" id="UP000604046">
    <property type="component" value="Unassembled WGS sequence"/>
</dbReference>
<keyword evidence="4" id="KW-1185">Reference proteome</keyword>
<feature type="compositionally biased region" description="Acidic residues" evidence="2">
    <location>
        <begin position="644"/>
        <end position="659"/>
    </location>
</feature>
<feature type="compositionally biased region" description="Polar residues" evidence="2">
    <location>
        <begin position="91"/>
        <end position="104"/>
    </location>
</feature>
<evidence type="ECO:0000256" key="1">
    <source>
        <dbReference type="SAM" id="Coils"/>
    </source>
</evidence>
<feature type="compositionally biased region" description="Basic and acidic residues" evidence="2">
    <location>
        <begin position="513"/>
        <end position="536"/>
    </location>
</feature>
<evidence type="ECO:0000313" key="4">
    <source>
        <dbReference type="Proteomes" id="UP000604046"/>
    </source>
</evidence>
<evidence type="ECO:0000313" key="3">
    <source>
        <dbReference type="EMBL" id="CAE7243101.1"/>
    </source>
</evidence>
<reference evidence="3" key="1">
    <citation type="submission" date="2021-02" db="EMBL/GenBank/DDBJ databases">
        <authorList>
            <person name="Dougan E. K."/>
            <person name="Rhodes N."/>
            <person name="Thang M."/>
            <person name="Chan C."/>
        </authorList>
    </citation>
    <scope>NUCLEOTIDE SEQUENCE</scope>
</reference>
<feature type="compositionally biased region" description="Basic and acidic residues" evidence="2">
    <location>
        <begin position="626"/>
        <end position="643"/>
    </location>
</feature>
<feature type="region of interest" description="Disordered" evidence="2">
    <location>
        <begin position="491"/>
        <end position="751"/>
    </location>
</feature>
<organism evidence="3 4">
    <name type="scientific">Symbiodinium natans</name>
    <dbReference type="NCBI Taxonomy" id="878477"/>
    <lineage>
        <taxon>Eukaryota</taxon>
        <taxon>Sar</taxon>
        <taxon>Alveolata</taxon>
        <taxon>Dinophyceae</taxon>
        <taxon>Suessiales</taxon>
        <taxon>Symbiodiniaceae</taxon>
        <taxon>Symbiodinium</taxon>
    </lineage>
</organism>
<feature type="region of interest" description="Disordered" evidence="2">
    <location>
        <begin position="73"/>
        <end position="112"/>
    </location>
</feature>
<feature type="coiled-coil region" evidence="1">
    <location>
        <begin position="128"/>
        <end position="159"/>
    </location>
</feature>
<feature type="compositionally biased region" description="Basic and acidic residues" evidence="2">
    <location>
        <begin position="700"/>
        <end position="710"/>
    </location>
</feature>
<dbReference type="AlphaFoldDB" id="A0A812LDM2"/>
<feature type="non-terminal residue" evidence="3">
    <location>
        <position position="1"/>
    </location>
</feature>
<feature type="compositionally biased region" description="Acidic residues" evidence="2">
    <location>
        <begin position="537"/>
        <end position="557"/>
    </location>
</feature>
<feature type="compositionally biased region" description="Polar residues" evidence="2">
    <location>
        <begin position="663"/>
        <end position="672"/>
    </location>
</feature>
<proteinExistence type="predicted"/>